<comment type="caution">
    <text evidence="5">The sequence shown here is derived from an EMBL/GenBank/DDBJ whole genome shotgun (WGS) entry which is preliminary data.</text>
</comment>
<organism evidence="5 6">
    <name type="scientific">Salibacterium salarium</name>
    <dbReference type="NCBI Taxonomy" id="284579"/>
    <lineage>
        <taxon>Bacteria</taxon>
        <taxon>Bacillati</taxon>
        <taxon>Bacillota</taxon>
        <taxon>Bacilli</taxon>
        <taxon>Bacillales</taxon>
        <taxon>Bacillaceae</taxon>
    </lineage>
</organism>
<evidence type="ECO:0000256" key="2">
    <source>
        <dbReference type="ARBA" id="ARBA00007131"/>
    </source>
</evidence>
<dbReference type="Pfam" id="PF00456">
    <property type="entry name" value="Transketolase_N"/>
    <property type="match status" value="1"/>
</dbReference>
<proteinExistence type="inferred from homology"/>
<dbReference type="OrthoDB" id="8732661at2"/>
<reference evidence="5 6" key="1">
    <citation type="submission" date="2018-10" db="EMBL/GenBank/DDBJ databases">
        <title>Draft genome sequence of Bacillus salarius IM0101, isolated from a hypersaline soil in Inner Mongolia, China.</title>
        <authorList>
            <person name="Yamprayoonswat W."/>
            <person name="Boonvisut S."/>
            <person name="Jumpathong W."/>
            <person name="Sittihan S."/>
            <person name="Ruangsuj P."/>
            <person name="Wanthongcharoen S."/>
            <person name="Thongpramul N."/>
            <person name="Pimmason S."/>
            <person name="Yu B."/>
            <person name="Yasawong M."/>
        </authorList>
    </citation>
    <scope>NUCLEOTIDE SEQUENCE [LARGE SCALE GENOMIC DNA]</scope>
    <source>
        <strain evidence="5 6">IM0101</strain>
    </source>
</reference>
<comment type="similarity">
    <text evidence="2">Belongs to the transketolase family.</text>
</comment>
<feature type="domain" description="Transketolase N-terminal" evidence="4">
    <location>
        <begin position="28"/>
        <end position="272"/>
    </location>
</feature>
<evidence type="ECO:0000256" key="3">
    <source>
        <dbReference type="ARBA" id="ARBA00023052"/>
    </source>
</evidence>
<dbReference type="AlphaFoldDB" id="A0A428MZK4"/>
<name>A0A428MZK4_9BACI</name>
<dbReference type="Gene3D" id="3.40.50.970">
    <property type="match status" value="1"/>
</dbReference>
<dbReference type="Proteomes" id="UP000275076">
    <property type="component" value="Unassembled WGS sequence"/>
</dbReference>
<keyword evidence="3" id="KW-0786">Thiamine pyrophosphate</keyword>
<evidence type="ECO:0000259" key="4">
    <source>
        <dbReference type="Pfam" id="PF00456"/>
    </source>
</evidence>
<sequence length="279" mass="30511">MDDLLATEGRIAQIPLEELVIELKKSVFDMGKAAGGAYIGQGLCSAEMIAALFFRKLRLYPDNPNNAKRDRFLLSTGHYAISIYAAMAHLGILDRDLLKYYSADGTTLEMIGSEVTPGLEIGGGSLGQGLSRGVGHALAGKLRDYSWKTYVYMSDGEMQEGQVWEAAMVASHHELDNLILIIDNNGMQVEGFVDKVTSMAPVLDKWKAFGWNVQEIDGNNLSEVTTALDSVPENNKPTVIISNTIMGNGISFLHGREDAHYVKWSEEDHVKALSELGGK</sequence>
<dbReference type="SUPFAM" id="SSF52518">
    <property type="entry name" value="Thiamin diphosphate-binding fold (THDP-binding)"/>
    <property type="match status" value="1"/>
</dbReference>
<dbReference type="InterPro" id="IPR029061">
    <property type="entry name" value="THDP-binding"/>
</dbReference>
<accession>A0A428MZK4</accession>
<gene>
    <name evidence="5" type="ORF">D7Z54_20695</name>
</gene>
<evidence type="ECO:0000256" key="1">
    <source>
        <dbReference type="ARBA" id="ARBA00001964"/>
    </source>
</evidence>
<dbReference type="RefSeq" id="WP_125558574.1">
    <property type="nucleotide sequence ID" value="NZ_RBVX01000024.1"/>
</dbReference>
<evidence type="ECO:0000313" key="5">
    <source>
        <dbReference type="EMBL" id="RSL31459.1"/>
    </source>
</evidence>
<dbReference type="PANTHER" id="PTHR47514:SF1">
    <property type="entry name" value="TRANSKETOLASE N-TERMINAL SECTION-RELATED"/>
    <property type="match status" value="1"/>
</dbReference>
<dbReference type="PANTHER" id="PTHR47514">
    <property type="entry name" value="TRANSKETOLASE N-TERMINAL SECTION-RELATED"/>
    <property type="match status" value="1"/>
</dbReference>
<protein>
    <submittedName>
        <fullName evidence="5">Transketolase</fullName>
    </submittedName>
</protein>
<comment type="cofactor">
    <cofactor evidence="1">
        <name>thiamine diphosphate</name>
        <dbReference type="ChEBI" id="CHEBI:58937"/>
    </cofactor>
</comment>
<evidence type="ECO:0000313" key="6">
    <source>
        <dbReference type="Proteomes" id="UP000275076"/>
    </source>
</evidence>
<dbReference type="InterPro" id="IPR005474">
    <property type="entry name" value="Transketolase_N"/>
</dbReference>
<dbReference type="EMBL" id="RBVX01000024">
    <property type="protein sequence ID" value="RSL31459.1"/>
    <property type="molecule type" value="Genomic_DNA"/>
</dbReference>
<keyword evidence="6" id="KW-1185">Reference proteome</keyword>